<feature type="transmembrane region" description="Helical" evidence="1">
    <location>
        <begin position="63"/>
        <end position="81"/>
    </location>
</feature>
<keyword evidence="1" id="KW-0812">Transmembrane</keyword>
<keyword evidence="1" id="KW-1133">Transmembrane helix</keyword>
<dbReference type="RefSeq" id="WP_240255445.1">
    <property type="nucleotide sequence ID" value="NZ_JAKTTI010000013.1"/>
</dbReference>
<gene>
    <name evidence="2" type="ORF">MJG50_10320</name>
</gene>
<protein>
    <submittedName>
        <fullName evidence="2">YwnF family protein</fullName>
    </submittedName>
</protein>
<feature type="transmembrane region" description="Helical" evidence="1">
    <location>
        <begin position="35"/>
        <end position="57"/>
    </location>
</feature>
<evidence type="ECO:0000313" key="3">
    <source>
        <dbReference type="Proteomes" id="UP001431131"/>
    </source>
</evidence>
<reference evidence="2" key="1">
    <citation type="submission" date="2022-02" db="EMBL/GenBank/DDBJ databases">
        <title>Fredinandcohnia quinoae sp. nov. isolated from Chenopodium quinoa seeds.</title>
        <authorList>
            <person name="Saati-Santamaria Z."/>
            <person name="Flores-Felix J.D."/>
            <person name="Igual J.M."/>
            <person name="Velazquez E."/>
            <person name="Garcia-Fraile P."/>
            <person name="Martinez-Molina E."/>
        </authorList>
    </citation>
    <scope>NUCLEOTIDE SEQUENCE</scope>
    <source>
        <strain evidence="2">SECRCQ15</strain>
    </source>
</reference>
<comment type="caution">
    <text evidence="2">The sequence shown here is derived from an EMBL/GenBank/DDBJ whole genome shotgun (WGS) entry which is preliminary data.</text>
</comment>
<keyword evidence="3" id="KW-1185">Reference proteome</keyword>
<evidence type="ECO:0000256" key="1">
    <source>
        <dbReference type="SAM" id="Phobius"/>
    </source>
</evidence>
<dbReference type="AlphaFoldDB" id="A0AAW5E2D8"/>
<dbReference type="EMBL" id="JAKTTI010000013">
    <property type="protein sequence ID" value="MCH1625724.1"/>
    <property type="molecule type" value="Genomic_DNA"/>
</dbReference>
<dbReference type="Pfam" id="PF17370">
    <property type="entry name" value="DUF5392"/>
    <property type="match status" value="1"/>
</dbReference>
<name>A0AAW5E2D8_9BACI</name>
<proteinExistence type="predicted"/>
<keyword evidence="1" id="KW-0472">Membrane</keyword>
<dbReference type="InterPro" id="IPR020205">
    <property type="entry name" value="Uncharacterised_YwnF_TM"/>
</dbReference>
<dbReference type="Proteomes" id="UP001431131">
    <property type="component" value="Unassembled WGS sequence"/>
</dbReference>
<evidence type="ECO:0000313" key="2">
    <source>
        <dbReference type="EMBL" id="MCH1625724.1"/>
    </source>
</evidence>
<organism evidence="2 3">
    <name type="scientific">Fredinandcohnia quinoae</name>
    <dbReference type="NCBI Taxonomy" id="2918902"/>
    <lineage>
        <taxon>Bacteria</taxon>
        <taxon>Bacillati</taxon>
        <taxon>Bacillota</taxon>
        <taxon>Bacilli</taxon>
        <taxon>Bacillales</taxon>
        <taxon>Bacillaceae</taxon>
        <taxon>Fredinandcohnia</taxon>
    </lineage>
</organism>
<sequence length="149" mass="17433">MNFIKINSNMPHFINREIEKIQEIVAPIMKKATTYMFWSFPLIVISILNLFFLVFIGPLTKESMFPILIYAIVGAIGFALSKETKFRKKEMMNASTDYMIERINKSDIMPDSRKKEYVNLLKTQPMTSFNNFILFLNEENNHSKNGLYS</sequence>
<accession>A0AAW5E2D8</accession>